<gene>
    <name evidence="2" type="ORF">BCR32DRAFT_243951</name>
</gene>
<evidence type="ECO:0000313" key="2">
    <source>
        <dbReference type="EMBL" id="ORX82680.1"/>
    </source>
</evidence>
<sequence length="231" mass="27558">MNSSNRTSKLLTELKSNNFLPQLLTKREKRKENIEPRDFYYPINYEYKNNNYGSTPHELDLEPYSTIFNKNTECRVLSRPWLQQIQATLNDVFINDHNNDDLVNTSELMNSLRNERNMNKNKRLQLDSKTIYSSIMNNNVIPNNNDNNNNNINNNKEEDEEKNKMTINNNGENYSKKYKNPYSECFFIKEPYPIGIENKPSEEDEEYEKLRKYEKYFKENNLSSPTTQFTV</sequence>
<name>A0A1Y1XAC7_9FUNG</name>
<evidence type="ECO:0000256" key="1">
    <source>
        <dbReference type="SAM" id="MobiDB-lite"/>
    </source>
</evidence>
<feature type="compositionally biased region" description="Low complexity" evidence="1">
    <location>
        <begin position="138"/>
        <end position="154"/>
    </location>
</feature>
<feature type="region of interest" description="Disordered" evidence="1">
    <location>
        <begin position="138"/>
        <end position="172"/>
    </location>
</feature>
<dbReference type="Proteomes" id="UP000193944">
    <property type="component" value="Unassembled WGS sequence"/>
</dbReference>
<keyword evidence="3" id="KW-1185">Reference proteome</keyword>
<evidence type="ECO:0000313" key="3">
    <source>
        <dbReference type="Proteomes" id="UP000193944"/>
    </source>
</evidence>
<reference evidence="2 3" key="1">
    <citation type="submission" date="2016-08" db="EMBL/GenBank/DDBJ databases">
        <title>A Parts List for Fungal Cellulosomes Revealed by Comparative Genomics.</title>
        <authorList>
            <consortium name="DOE Joint Genome Institute"/>
            <person name="Haitjema C.H."/>
            <person name="Gilmore S.P."/>
            <person name="Henske J.K."/>
            <person name="Solomon K.V."/>
            <person name="De Groot R."/>
            <person name="Kuo A."/>
            <person name="Mondo S.J."/>
            <person name="Salamov A.A."/>
            <person name="Labutti K."/>
            <person name="Zhao Z."/>
            <person name="Chiniquy J."/>
            <person name="Barry K."/>
            <person name="Brewer H.M."/>
            <person name="Purvine S.O."/>
            <person name="Wright A.T."/>
            <person name="Boxma B."/>
            <person name="Van Alen T."/>
            <person name="Hackstein J.H."/>
            <person name="Baker S.E."/>
            <person name="Grigoriev I.V."/>
            <person name="O'Malley M.A."/>
        </authorList>
    </citation>
    <scope>NUCLEOTIDE SEQUENCE [LARGE SCALE GENOMIC DNA]</scope>
    <source>
        <strain evidence="2 3">S4</strain>
    </source>
</reference>
<organism evidence="2 3">
    <name type="scientific">Anaeromyces robustus</name>
    <dbReference type="NCBI Taxonomy" id="1754192"/>
    <lineage>
        <taxon>Eukaryota</taxon>
        <taxon>Fungi</taxon>
        <taxon>Fungi incertae sedis</taxon>
        <taxon>Chytridiomycota</taxon>
        <taxon>Chytridiomycota incertae sedis</taxon>
        <taxon>Neocallimastigomycetes</taxon>
        <taxon>Neocallimastigales</taxon>
        <taxon>Neocallimastigaceae</taxon>
        <taxon>Anaeromyces</taxon>
    </lineage>
</organism>
<dbReference type="EMBL" id="MCFG01000089">
    <property type="protein sequence ID" value="ORX82680.1"/>
    <property type="molecule type" value="Genomic_DNA"/>
</dbReference>
<reference evidence="2 3" key="2">
    <citation type="submission" date="2016-08" db="EMBL/GenBank/DDBJ databases">
        <title>Pervasive Adenine N6-methylation of Active Genes in Fungi.</title>
        <authorList>
            <consortium name="DOE Joint Genome Institute"/>
            <person name="Mondo S.J."/>
            <person name="Dannebaum R.O."/>
            <person name="Kuo R.C."/>
            <person name="Labutti K."/>
            <person name="Haridas S."/>
            <person name="Kuo A."/>
            <person name="Salamov A."/>
            <person name="Ahrendt S.R."/>
            <person name="Lipzen A."/>
            <person name="Sullivan W."/>
            <person name="Andreopoulos W.B."/>
            <person name="Clum A."/>
            <person name="Lindquist E."/>
            <person name="Daum C."/>
            <person name="Ramamoorthy G.K."/>
            <person name="Gryganskyi A."/>
            <person name="Culley D."/>
            <person name="Magnuson J.K."/>
            <person name="James T.Y."/>
            <person name="O'Malley M.A."/>
            <person name="Stajich J.E."/>
            <person name="Spatafora J.W."/>
            <person name="Visel A."/>
            <person name="Grigoriev I.V."/>
        </authorList>
    </citation>
    <scope>NUCLEOTIDE SEQUENCE [LARGE SCALE GENOMIC DNA]</scope>
    <source>
        <strain evidence="2 3">S4</strain>
    </source>
</reference>
<dbReference type="OrthoDB" id="2153292at2759"/>
<protein>
    <submittedName>
        <fullName evidence="2">Uncharacterized protein</fullName>
    </submittedName>
</protein>
<dbReference type="AlphaFoldDB" id="A0A1Y1XAC7"/>
<accession>A0A1Y1XAC7</accession>
<comment type="caution">
    <text evidence="2">The sequence shown here is derived from an EMBL/GenBank/DDBJ whole genome shotgun (WGS) entry which is preliminary data.</text>
</comment>
<proteinExistence type="predicted"/>